<dbReference type="InterPro" id="IPR027417">
    <property type="entry name" value="P-loop_NTPase"/>
</dbReference>
<feature type="domain" description="Protein kinase" evidence="1">
    <location>
        <begin position="7"/>
        <end position="270"/>
    </location>
</feature>
<gene>
    <name evidence="3" type="primary">cpxA</name>
    <name evidence="3" type="ORF">SOCEGT47_029990</name>
</gene>
<dbReference type="PROSITE" id="PS50011">
    <property type="entry name" value="PROTEIN_KINASE_DOM"/>
    <property type="match status" value="1"/>
</dbReference>
<dbReference type="SMART" id="SM00065">
    <property type="entry name" value="GAF"/>
    <property type="match status" value="1"/>
</dbReference>
<accession>A0A4P2Q0R7</accession>
<evidence type="ECO:0000259" key="1">
    <source>
        <dbReference type="PROSITE" id="PS50011"/>
    </source>
</evidence>
<dbReference type="SUPFAM" id="SSF55781">
    <property type="entry name" value="GAF domain-like"/>
    <property type="match status" value="1"/>
</dbReference>
<dbReference type="PANTHER" id="PTHR43642:SF1">
    <property type="entry name" value="HYBRID SIGNAL TRANSDUCTION HISTIDINE KINASE G"/>
    <property type="match status" value="1"/>
</dbReference>
<dbReference type="InterPro" id="IPR000719">
    <property type="entry name" value="Prot_kinase_dom"/>
</dbReference>
<dbReference type="RefSeq" id="WP_129347646.1">
    <property type="nucleotide sequence ID" value="NZ_CP012670.1"/>
</dbReference>
<dbReference type="SUPFAM" id="SSF52540">
    <property type="entry name" value="P-loop containing nucleoside triphosphate hydrolases"/>
    <property type="match status" value="1"/>
</dbReference>
<dbReference type="OrthoDB" id="5476202at2"/>
<dbReference type="EMBL" id="CP012670">
    <property type="protein sequence ID" value="AUX22496.1"/>
    <property type="molecule type" value="Genomic_DNA"/>
</dbReference>
<evidence type="ECO:0000313" key="3">
    <source>
        <dbReference type="EMBL" id="AUX22496.1"/>
    </source>
</evidence>
<name>A0A4P2Q0R7_SORCE</name>
<dbReference type="InterPro" id="IPR041664">
    <property type="entry name" value="AAA_16"/>
</dbReference>
<dbReference type="Gene3D" id="3.40.50.300">
    <property type="entry name" value="P-loop containing nucleotide triphosphate hydrolases"/>
    <property type="match status" value="1"/>
</dbReference>
<dbReference type="Pfam" id="PF13191">
    <property type="entry name" value="AAA_16"/>
    <property type="match status" value="1"/>
</dbReference>
<dbReference type="Gene3D" id="3.30.450.40">
    <property type="match status" value="1"/>
</dbReference>
<dbReference type="InterPro" id="IPR053159">
    <property type="entry name" value="Hybrid_Histidine_Kinase"/>
</dbReference>
<dbReference type="Pfam" id="PF01590">
    <property type="entry name" value="GAF"/>
    <property type="match status" value="1"/>
</dbReference>
<dbReference type="InterPro" id="IPR002645">
    <property type="entry name" value="STAS_dom"/>
</dbReference>
<dbReference type="Gene3D" id="1.10.510.10">
    <property type="entry name" value="Transferase(Phosphotransferase) domain 1"/>
    <property type="match status" value="1"/>
</dbReference>
<dbReference type="GO" id="GO:0004673">
    <property type="term" value="F:protein histidine kinase activity"/>
    <property type="evidence" value="ECO:0007669"/>
    <property type="project" value="UniProtKB-EC"/>
</dbReference>
<dbReference type="SUPFAM" id="SSF56112">
    <property type="entry name" value="Protein kinase-like (PK-like)"/>
    <property type="match status" value="1"/>
</dbReference>
<sequence length="1687" mass="183060">MSSTPGYTLTRLIHESATSTVYRGYRNEDGAPVAVKRLKGDRPDPAEIAKLRYEHAIARELSLPGVVRVLALEKIGANLALVMEDAGGCPLHELIGSSALDLQAALRVARSLARTLDSIHQRGVIHMDIKPQNVIVDTSTWEAKIMDFGSATRLAQEEQRSRSPAGFEGTLAYMSPEQTGRVNRVIDARTDLYSLGITLYEMLTGRLPFQTQDLMELVHCHVARLPVPPRQLSPEIPGVVSEIVMKLLAKSPDDRYQGAYGLEADLAECLDRLQATSTIEPFPLGRRDHVDVLRVPQKLHGREAELAILDGAWRRACQGASEVVLVSGHAGIGKTLLVGELHRAIAQGKGYLVAGRFDRIDRTTPYRAVAHVFRELIRAFLAEPTEALAAWKERLGAAVGLNGRLVADLIPELELILGPQPGVAPLGPTEAQRRFYLTFQRFLAAIPTRERPLVVFLDDLQWADPASLKLLEQLLTGSGVGHLLFVGAYRDSEVDGGHLLSLTLAELRKAGVAAREIRLEPLELPVVIRLVADTLSCDPGRAEPLARHVMSKTHGNPFFVGQFLKALHGEKLIALDRAAGAWTWDLPRIQEMNVTDNVVDFMAGKLRELGEGARRILSLAACIGHRFDLKTLSELHGAPCHEAARELSEALREGLVVAVDAESRFFDVAVDDEANGRPSGPAPAFDVSYRFLHDRVRQAAYLLLDDARKQAVHLRIGRLLLAGRGPGGPEGEVFEVATHLNLGAPLITDEEERRALARLNREAGKRARAGAAYETAAGYFEAGMAALGPGSWDEDYELSLALCTGLAECRCLTGQFRAGDRLFDVALEHARTRLERAQIHGARMSFHLTLGQLAEVVQCGLRALSLLGVDIPEAAGERGAQLERELGELRAYLSDHEATELLALPVVADPEGQLVLQLLADLTLPATSLRIPALGALALIKQLNLARARGTSSASAYACVMYAIFRIDGVFPHGTTQERYREAYAFARVGIALNERIPDARITCQLLTSFAAILHFFEPLRDTIKLLTRARQAGLEAGDLAYASYCCIHMISASLGLGDDLGAVAEEIEQGLALMRRTNDRLTTHVLTCARQVVANLTGRTAGAHTLSDDAFDEAAFVGAVSAPELVFVSAWYHLQKVELAFLYGDHGAARSHLDAVEQLPAGAANNFWATERALYASLVLAASYEEAEGGGRERILSAIAAHQAQLAHWAELCPANYAHKHLLVAAEVARVTGDERGAMALYDRAIDGAQASGFTRDEAMASELAARLYLAGGRVRCARAYMTDAVHAYLRWGATAKADRLTSEAPHLVARAELLRIPPGRALELPRASIQTTSTTRLSTGVLDVEAVLRAAEAIAGEVILDSVVQKLVDIAIQNAGAKKGVLILEREQRLVIEASITEDPRVVRVGQSIPVERGDEVPLSIVQYVARTREPVVLADGKREARFAADPYVAARDPRSILCLPMVHQGNVTGILYLENSASRDVFTPARLELSKLLLAQAATAVQNAVLYAHLHRRTEALRGAEERLRVEFAERERSEQARVALQEEIIRVQNARLAELSTPIIPITDRIMVMPLIGMMDAQRAQQVLSTALHGVESSRADVVIIDITGVRTVDSDVASTLINTAMALRLLGAQAVITGIRPDVAQTLTGLQIDFGAVVTRGNLQSGIAYALQRTGSPGALLGARPG</sequence>
<dbReference type="Pfam" id="PF01740">
    <property type="entry name" value="STAS"/>
    <property type="match status" value="1"/>
</dbReference>
<dbReference type="PROSITE" id="PS50801">
    <property type="entry name" value="STAS"/>
    <property type="match status" value="1"/>
</dbReference>
<reference evidence="3 4" key="1">
    <citation type="submission" date="2015-09" db="EMBL/GenBank/DDBJ databases">
        <title>Sorangium comparison.</title>
        <authorList>
            <person name="Zaburannyi N."/>
            <person name="Bunk B."/>
            <person name="Overmann J."/>
            <person name="Mueller R."/>
        </authorList>
    </citation>
    <scope>NUCLEOTIDE SEQUENCE [LARGE SCALE GENOMIC DNA]</scope>
    <source>
        <strain evidence="3 4">So ceGT47</strain>
    </source>
</reference>
<evidence type="ECO:0000313" key="4">
    <source>
        <dbReference type="Proteomes" id="UP000295781"/>
    </source>
</evidence>
<dbReference type="CDD" id="cd07041">
    <property type="entry name" value="STAS_RsbR_RsbS_like"/>
    <property type="match status" value="1"/>
</dbReference>
<dbReference type="InterPro" id="IPR036513">
    <property type="entry name" value="STAS_dom_sf"/>
</dbReference>
<dbReference type="InterPro" id="IPR003018">
    <property type="entry name" value="GAF"/>
</dbReference>
<protein>
    <submittedName>
        <fullName evidence="3">Histidine kinase</fullName>
        <ecNumber evidence="3">2.7.13.3</ecNumber>
    </submittedName>
</protein>
<dbReference type="CDD" id="cd14014">
    <property type="entry name" value="STKc_PknB_like"/>
    <property type="match status" value="1"/>
</dbReference>
<dbReference type="InterPro" id="IPR008271">
    <property type="entry name" value="Ser/Thr_kinase_AS"/>
</dbReference>
<dbReference type="Proteomes" id="UP000295781">
    <property type="component" value="Chromosome"/>
</dbReference>
<keyword evidence="3" id="KW-0808">Transferase</keyword>
<proteinExistence type="predicted"/>
<dbReference type="SUPFAM" id="SSF52091">
    <property type="entry name" value="SpoIIaa-like"/>
    <property type="match status" value="1"/>
</dbReference>
<dbReference type="Gene3D" id="3.30.200.20">
    <property type="entry name" value="Phosphorylase Kinase, domain 1"/>
    <property type="match status" value="1"/>
</dbReference>
<organism evidence="3 4">
    <name type="scientific">Sorangium cellulosum</name>
    <name type="common">Polyangium cellulosum</name>
    <dbReference type="NCBI Taxonomy" id="56"/>
    <lineage>
        <taxon>Bacteria</taxon>
        <taxon>Pseudomonadati</taxon>
        <taxon>Myxococcota</taxon>
        <taxon>Polyangia</taxon>
        <taxon>Polyangiales</taxon>
        <taxon>Polyangiaceae</taxon>
        <taxon>Sorangium</taxon>
    </lineage>
</organism>
<dbReference type="InterPro" id="IPR029016">
    <property type="entry name" value="GAF-like_dom_sf"/>
</dbReference>
<keyword evidence="3" id="KW-0418">Kinase</keyword>
<feature type="domain" description="STAS" evidence="2">
    <location>
        <begin position="1560"/>
        <end position="1675"/>
    </location>
</feature>
<dbReference type="PANTHER" id="PTHR43642">
    <property type="entry name" value="HYBRID SIGNAL TRANSDUCTION HISTIDINE KINASE G"/>
    <property type="match status" value="1"/>
</dbReference>
<dbReference type="PROSITE" id="PS00108">
    <property type="entry name" value="PROTEIN_KINASE_ST"/>
    <property type="match status" value="1"/>
</dbReference>
<dbReference type="Gene3D" id="3.30.750.24">
    <property type="entry name" value="STAS domain"/>
    <property type="match status" value="1"/>
</dbReference>
<dbReference type="GO" id="GO:0005524">
    <property type="term" value="F:ATP binding"/>
    <property type="evidence" value="ECO:0007669"/>
    <property type="project" value="InterPro"/>
</dbReference>
<dbReference type="Pfam" id="PF00069">
    <property type="entry name" value="Pkinase"/>
    <property type="match status" value="1"/>
</dbReference>
<evidence type="ECO:0000259" key="2">
    <source>
        <dbReference type="PROSITE" id="PS50801"/>
    </source>
</evidence>
<dbReference type="SMART" id="SM00220">
    <property type="entry name" value="S_TKc"/>
    <property type="match status" value="1"/>
</dbReference>
<dbReference type="EC" id="2.7.13.3" evidence="3"/>
<dbReference type="InterPro" id="IPR011009">
    <property type="entry name" value="Kinase-like_dom_sf"/>
</dbReference>